<protein>
    <submittedName>
        <fullName evidence="1">Uncharacterized protein</fullName>
    </submittedName>
</protein>
<dbReference type="AlphaFoldDB" id="A0A5B8W373"/>
<dbReference type="KEGG" id="mgk:FSB76_12725"/>
<dbReference type="Proteomes" id="UP000321362">
    <property type="component" value="Chromosome"/>
</dbReference>
<accession>A0A5B8W373</accession>
<gene>
    <name evidence="1" type="ORF">FSB76_12725</name>
</gene>
<reference evidence="1 2" key="1">
    <citation type="journal article" date="2013" name="J. Microbiol.">
        <title>Mucilaginibacter ginsenosidivorax sp. nov., with ginsenoside converting activity isolated from sediment.</title>
        <authorList>
            <person name="Kim J.K."/>
            <person name="Choi T.E."/>
            <person name="Liu Q.M."/>
            <person name="Park H.Y."/>
            <person name="Yi T.H."/>
            <person name="Yoon M.H."/>
            <person name="Kim S.C."/>
            <person name="Im W.T."/>
        </authorList>
    </citation>
    <scope>NUCLEOTIDE SEQUENCE [LARGE SCALE GENOMIC DNA]</scope>
    <source>
        <strain evidence="1 2">KHI28</strain>
    </source>
</reference>
<organism evidence="1 2">
    <name type="scientific">Mucilaginibacter ginsenosidivorax</name>
    <dbReference type="NCBI Taxonomy" id="862126"/>
    <lineage>
        <taxon>Bacteria</taxon>
        <taxon>Pseudomonadati</taxon>
        <taxon>Bacteroidota</taxon>
        <taxon>Sphingobacteriia</taxon>
        <taxon>Sphingobacteriales</taxon>
        <taxon>Sphingobacteriaceae</taxon>
        <taxon>Mucilaginibacter</taxon>
    </lineage>
</organism>
<dbReference type="EMBL" id="CP042437">
    <property type="protein sequence ID" value="QEC76768.1"/>
    <property type="molecule type" value="Genomic_DNA"/>
</dbReference>
<keyword evidence="2" id="KW-1185">Reference proteome</keyword>
<proteinExistence type="predicted"/>
<evidence type="ECO:0000313" key="1">
    <source>
        <dbReference type="EMBL" id="QEC76768.1"/>
    </source>
</evidence>
<dbReference type="RefSeq" id="WP_147053937.1">
    <property type="nucleotide sequence ID" value="NZ_CP042437.1"/>
</dbReference>
<evidence type="ECO:0000313" key="2">
    <source>
        <dbReference type="Proteomes" id="UP000321362"/>
    </source>
</evidence>
<name>A0A5B8W373_9SPHI</name>
<dbReference type="OrthoDB" id="1036397at2"/>
<sequence>MFEIFKTNVKNPAHANALVVVLQHYLPFAEINFDLDDCDSILRVKGDKFCPINIIQLLADLGFECHILE</sequence>